<dbReference type="Gene3D" id="3.80.10.10">
    <property type="entry name" value="Ribonuclease Inhibitor"/>
    <property type="match status" value="3"/>
</dbReference>
<dbReference type="InterPro" id="IPR032675">
    <property type="entry name" value="LRR_dom_sf"/>
</dbReference>
<sequence>MYGIKTVDPEFYGNGCFPSLETLNFEDIGEWEEWISHGTGQKLKRFLTCNNFQSLVVPNCCKFEIKGCKQVQLRTDIDLCSLNPIIFADFQGKFFLIKRAMQRLSEEEVEIVGYQAPTSFWHSGIISPQDANKLWPLLDGYFGYHRFVSLLKEKEEDLQLQGFPCICQYLVLESVCLAKLPQALHNLLRTGFLRRICISYCSELVSFSEATLPSQLKAIDIESCNEPECLPDTWMDSTSLECLSVSMCKSLMYLTRKQLSQNLKELVIKGCNNLKTLMHEENNTLQSSKSGYLLKAQKVLPATLEHIEIKDCNNLAYLSSSGYLPKALKYLLHRRCSRLESISERFYNDTCLKETCIEDCENLKLLPEDLQKLNHLERISVDACQSLVCFPRGGLPSANLKELVIRDCEKLEDLPDNKHQLNHLQAIEISYCSSLVSFPAGGFPSTNLKELQIRDCEKLEALPNGMHLLNQLQKIKISNCSRLVSFPEGGLPSTNLTELCIDSREKLKGLPNRMHNLISLRELWISKCRGMESFPENGFPINFTLLSIIDRPKICKPMFQWGLHRLSSLGKLHIEGSPDVVCFPPEERGIMLPTSLTILDIRKFVYYFVYETDENK</sequence>
<evidence type="ECO:0000313" key="3">
    <source>
        <dbReference type="Proteomes" id="UP000827721"/>
    </source>
</evidence>
<dbReference type="PANTHER" id="PTHR36766">
    <property type="entry name" value="PLANT BROAD-SPECTRUM MILDEW RESISTANCE PROTEIN RPW8"/>
    <property type="match status" value="1"/>
</dbReference>
<gene>
    <name evidence="2" type="ORF">JRO89_XS02G0282700</name>
</gene>
<name>A0ABQ8II13_9ROSI</name>
<proteinExistence type="predicted"/>
<dbReference type="PANTHER" id="PTHR36766:SF51">
    <property type="entry name" value="DISEASE RESISTANCE RPP13-LIKE PROTEIN 1"/>
    <property type="match status" value="1"/>
</dbReference>
<evidence type="ECO:0000313" key="2">
    <source>
        <dbReference type="EMBL" id="KAH7576054.1"/>
    </source>
</evidence>
<organism evidence="2 3">
    <name type="scientific">Xanthoceras sorbifolium</name>
    <dbReference type="NCBI Taxonomy" id="99658"/>
    <lineage>
        <taxon>Eukaryota</taxon>
        <taxon>Viridiplantae</taxon>
        <taxon>Streptophyta</taxon>
        <taxon>Embryophyta</taxon>
        <taxon>Tracheophyta</taxon>
        <taxon>Spermatophyta</taxon>
        <taxon>Magnoliopsida</taxon>
        <taxon>eudicotyledons</taxon>
        <taxon>Gunneridae</taxon>
        <taxon>Pentapetalae</taxon>
        <taxon>rosids</taxon>
        <taxon>malvids</taxon>
        <taxon>Sapindales</taxon>
        <taxon>Sapindaceae</taxon>
        <taxon>Xanthoceroideae</taxon>
        <taxon>Xanthoceras</taxon>
    </lineage>
</organism>
<keyword evidence="3" id="KW-1185">Reference proteome</keyword>
<evidence type="ECO:0000256" key="1">
    <source>
        <dbReference type="ARBA" id="ARBA00022821"/>
    </source>
</evidence>
<protein>
    <submittedName>
        <fullName evidence="2">Uncharacterized protein</fullName>
    </submittedName>
</protein>
<comment type="caution">
    <text evidence="2">The sequence shown here is derived from an EMBL/GenBank/DDBJ whole genome shotgun (WGS) entry which is preliminary data.</text>
</comment>
<keyword evidence="1" id="KW-0611">Plant defense</keyword>
<dbReference type="SUPFAM" id="SSF52058">
    <property type="entry name" value="L domain-like"/>
    <property type="match status" value="2"/>
</dbReference>
<reference evidence="2 3" key="1">
    <citation type="submission" date="2021-02" db="EMBL/GenBank/DDBJ databases">
        <title>Plant Genome Project.</title>
        <authorList>
            <person name="Zhang R.-G."/>
        </authorList>
    </citation>
    <scope>NUCLEOTIDE SEQUENCE [LARGE SCALE GENOMIC DNA]</scope>
    <source>
        <tissue evidence="2">Leaves</tissue>
    </source>
</reference>
<dbReference type="EMBL" id="JAFEMO010000002">
    <property type="protein sequence ID" value="KAH7576054.1"/>
    <property type="molecule type" value="Genomic_DNA"/>
</dbReference>
<accession>A0ABQ8II13</accession>
<dbReference type="Proteomes" id="UP000827721">
    <property type="component" value="Unassembled WGS sequence"/>
</dbReference>